<dbReference type="OrthoDB" id="2431392at2759"/>
<proteinExistence type="predicted"/>
<dbReference type="AlphaFoldDB" id="A0A9W4T8I7"/>
<sequence>IPKAPISESYDSSALICKHLFSASLQLFADSSGRNLTDLIQVKVLGDRIIIRDSVLETSRIYEAPVFKSNDEDMEH</sequence>
<name>A0A9W4T8I7_9GLOM</name>
<reference evidence="1" key="1">
    <citation type="submission" date="2022-08" db="EMBL/GenBank/DDBJ databases">
        <authorList>
            <person name="Kallberg Y."/>
            <person name="Tangrot J."/>
            <person name="Rosling A."/>
        </authorList>
    </citation>
    <scope>NUCLEOTIDE SEQUENCE</scope>
    <source>
        <strain evidence="1">Wild A</strain>
    </source>
</reference>
<feature type="non-terminal residue" evidence="1">
    <location>
        <position position="76"/>
    </location>
</feature>
<organism evidence="1 2">
    <name type="scientific">Funneliformis geosporum</name>
    <dbReference type="NCBI Taxonomy" id="1117311"/>
    <lineage>
        <taxon>Eukaryota</taxon>
        <taxon>Fungi</taxon>
        <taxon>Fungi incertae sedis</taxon>
        <taxon>Mucoromycota</taxon>
        <taxon>Glomeromycotina</taxon>
        <taxon>Glomeromycetes</taxon>
        <taxon>Glomerales</taxon>
        <taxon>Glomeraceae</taxon>
        <taxon>Funneliformis</taxon>
    </lineage>
</organism>
<gene>
    <name evidence="1" type="ORF">FWILDA_LOCUS17237</name>
</gene>
<evidence type="ECO:0000313" key="1">
    <source>
        <dbReference type="EMBL" id="CAI2195758.1"/>
    </source>
</evidence>
<keyword evidence="2" id="KW-1185">Reference proteome</keyword>
<evidence type="ECO:0000313" key="2">
    <source>
        <dbReference type="Proteomes" id="UP001153678"/>
    </source>
</evidence>
<protein>
    <submittedName>
        <fullName evidence="1">13721_t:CDS:1</fullName>
    </submittedName>
</protein>
<dbReference type="EMBL" id="CAMKVN010012995">
    <property type="protein sequence ID" value="CAI2195758.1"/>
    <property type="molecule type" value="Genomic_DNA"/>
</dbReference>
<accession>A0A9W4T8I7</accession>
<comment type="caution">
    <text evidence="1">The sequence shown here is derived from an EMBL/GenBank/DDBJ whole genome shotgun (WGS) entry which is preliminary data.</text>
</comment>
<dbReference type="Proteomes" id="UP001153678">
    <property type="component" value="Unassembled WGS sequence"/>
</dbReference>